<evidence type="ECO:0000256" key="3">
    <source>
        <dbReference type="ARBA" id="ARBA00023242"/>
    </source>
</evidence>
<dbReference type="AlphaFoldDB" id="A0A4C1VVH0"/>
<dbReference type="STRING" id="151549.A0A4C1VVH0"/>
<evidence type="ECO:0000256" key="2">
    <source>
        <dbReference type="ARBA" id="ARBA00023163"/>
    </source>
</evidence>
<dbReference type="PANTHER" id="PTHR23043:SF39">
    <property type="entry name" value="DYSFUSION, ISOFORM D"/>
    <property type="match status" value="1"/>
</dbReference>
<organism evidence="5 6">
    <name type="scientific">Eumeta variegata</name>
    <name type="common">Bagworm moth</name>
    <name type="synonym">Eumeta japonica</name>
    <dbReference type="NCBI Taxonomy" id="151549"/>
    <lineage>
        <taxon>Eukaryota</taxon>
        <taxon>Metazoa</taxon>
        <taxon>Ecdysozoa</taxon>
        <taxon>Arthropoda</taxon>
        <taxon>Hexapoda</taxon>
        <taxon>Insecta</taxon>
        <taxon>Pterygota</taxon>
        <taxon>Neoptera</taxon>
        <taxon>Endopterygota</taxon>
        <taxon>Lepidoptera</taxon>
        <taxon>Glossata</taxon>
        <taxon>Ditrysia</taxon>
        <taxon>Tineoidea</taxon>
        <taxon>Psychidae</taxon>
        <taxon>Oiketicinae</taxon>
        <taxon>Eumeta</taxon>
    </lineage>
</organism>
<dbReference type="Proteomes" id="UP000299102">
    <property type="component" value="Unassembled WGS sequence"/>
</dbReference>
<evidence type="ECO:0000313" key="5">
    <source>
        <dbReference type="EMBL" id="GBP42392.1"/>
    </source>
</evidence>
<name>A0A4C1VVH0_EUMVA</name>
<dbReference type="EMBL" id="BGZK01000417">
    <property type="protein sequence ID" value="GBP42392.1"/>
    <property type="molecule type" value="Genomic_DNA"/>
</dbReference>
<dbReference type="GO" id="GO:0000977">
    <property type="term" value="F:RNA polymerase II transcription regulatory region sequence-specific DNA binding"/>
    <property type="evidence" value="ECO:0007669"/>
    <property type="project" value="TreeGrafter"/>
</dbReference>
<feature type="region of interest" description="Disordered" evidence="4">
    <location>
        <begin position="13"/>
        <end position="36"/>
    </location>
</feature>
<dbReference type="OrthoDB" id="9978016at2759"/>
<keyword evidence="2" id="KW-0804">Transcription</keyword>
<gene>
    <name evidence="5" type="ORF">EVAR_30025_1</name>
</gene>
<evidence type="ECO:0000256" key="1">
    <source>
        <dbReference type="ARBA" id="ARBA00023015"/>
    </source>
</evidence>
<dbReference type="GO" id="GO:0010557">
    <property type="term" value="P:positive regulation of macromolecule biosynthetic process"/>
    <property type="evidence" value="ECO:0007669"/>
    <property type="project" value="UniProtKB-ARBA"/>
</dbReference>
<keyword evidence="3" id="KW-0539">Nucleus</keyword>
<protein>
    <submittedName>
        <fullName evidence="5">Uncharacterized protein</fullName>
    </submittedName>
</protein>
<evidence type="ECO:0000313" key="6">
    <source>
        <dbReference type="Proteomes" id="UP000299102"/>
    </source>
</evidence>
<keyword evidence="1" id="KW-0805">Transcription regulation</keyword>
<keyword evidence="6" id="KW-1185">Reference proteome</keyword>
<reference evidence="5 6" key="1">
    <citation type="journal article" date="2019" name="Commun. Biol.">
        <title>The bagworm genome reveals a unique fibroin gene that provides high tensile strength.</title>
        <authorList>
            <person name="Kono N."/>
            <person name="Nakamura H."/>
            <person name="Ohtoshi R."/>
            <person name="Tomita M."/>
            <person name="Numata K."/>
            <person name="Arakawa K."/>
        </authorList>
    </citation>
    <scope>NUCLEOTIDE SEQUENCE [LARGE SCALE GENOMIC DNA]</scope>
</reference>
<dbReference type="PANTHER" id="PTHR23043">
    <property type="entry name" value="HYPOXIA-INDUCIBLE FACTOR 1 ALPHA"/>
    <property type="match status" value="1"/>
</dbReference>
<dbReference type="Pfam" id="PF14598">
    <property type="entry name" value="PAS_11"/>
    <property type="match status" value="1"/>
</dbReference>
<proteinExistence type="predicted"/>
<dbReference type="GO" id="GO:0000981">
    <property type="term" value="F:DNA-binding transcription factor activity, RNA polymerase II-specific"/>
    <property type="evidence" value="ECO:0007669"/>
    <property type="project" value="TreeGrafter"/>
</dbReference>
<accession>A0A4C1VVH0</accession>
<evidence type="ECO:0000256" key="4">
    <source>
        <dbReference type="SAM" id="MobiDB-lite"/>
    </source>
</evidence>
<comment type="caution">
    <text evidence="5">The sequence shown here is derived from an EMBL/GenBank/DDBJ whole genome shotgun (WGS) entry which is preliminary data.</text>
</comment>
<sequence length="269" mass="30245">MLSLSGAVQYNKIYRPRPHGSGSNSVPSPGPPRAPLALRRRSRFKSSDPGYISHKNRSIPVPSKPCFSFWATKKPPPFHNDGMTGLKYCTVVLVRGHYVSYLPLCSRNEPVFVATCAPLAMPETRECVVLGATNVFTTLHALDMKILHLDNKLFHLRNRSTNSLHRQLLIGNNGGPERFKFNIGSESELSAKPRPDQSPLHHPTVVIIRYPIPAEEAINSLGTPLRSSEWHLGWERAALHGVSWYHLLHPDCCKEAQTKHRLSEFQHFP</sequence>